<dbReference type="AlphaFoldDB" id="A0A845QEV4"/>
<keyword evidence="2" id="KW-0732">Signal</keyword>
<accession>A0A845QEV4</accession>
<name>A0A845QEV4_9HYPH</name>
<evidence type="ECO:0000256" key="1">
    <source>
        <dbReference type="SAM" id="MobiDB-lite"/>
    </source>
</evidence>
<evidence type="ECO:0000313" key="5">
    <source>
        <dbReference type="Proteomes" id="UP000470384"/>
    </source>
</evidence>
<dbReference type="Proteomes" id="UP000470384">
    <property type="component" value="Unassembled WGS sequence"/>
</dbReference>
<dbReference type="OrthoDB" id="9796530at2"/>
<feature type="region of interest" description="Disordered" evidence="1">
    <location>
        <begin position="19"/>
        <end position="53"/>
    </location>
</feature>
<dbReference type="EMBL" id="WXYQ01000015">
    <property type="protein sequence ID" value="NBG97113.1"/>
    <property type="molecule type" value="Genomic_DNA"/>
</dbReference>
<dbReference type="InterPro" id="IPR025924">
    <property type="entry name" value="YHYH_dom"/>
</dbReference>
<proteinExistence type="predicted"/>
<feature type="region of interest" description="Disordered" evidence="1">
    <location>
        <begin position="297"/>
        <end position="341"/>
    </location>
</feature>
<protein>
    <submittedName>
        <fullName evidence="4">YHYH protein</fullName>
    </submittedName>
</protein>
<organism evidence="4 5">
    <name type="scientific">Pyruvatibacter mobilis</name>
    <dbReference type="NCBI Taxonomy" id="1712261"/>
    <lineage>
        <taxon>Bacteria</taxon>
        <taxon>Pseudomonadati</taxon>
        <taxon>Pseudomonadota</taxon>
        <taxon>Alphaproteobacteria</taxon>
        <taxon>Hyphomicrobiales</taxon>
        <taxon>Parvibaculaceae</taxon>
        <taxon>Pyruvatibacter</taxon>
    </lineage>
</organism>
<feature type="chain" id="PRO_5032528974" evidence="2">
    <location>
        <begin position="19"/>
        <end position="341"/>
    </location>
</feature>
<feature type="signal peptide" evidence="2">
    <location>
        <begin position="1"/>
        <end position="18"/>
    </location>
</feature>
<evidence type="ECO:0000256" key="2">
    <source>
        <dbReference type="SAM" id="SignalP"/>
    </source>
</evidence>
<comment type="caution">
    <text evidence="4">The sequence shown here is derived from an EMBL/GenBank/DDBJ whole genome shotgun (WGS) entry which is preliminary data.</text>
</comment>
<feature type="compositionally biased region" description="Basic and acidic residues" evidence="1">
    <location>
        <begin position="314"/>
        <end position="335"/>
    </location>
</feature>
<evidence type="ECO:0000259" key="3">
    <source>
        <dbReference type="Pfam" id="PF14240"/>
    </source>
</evidence>
<keyword evidence="5" id="KW-1185">Reference proteome</keyword>
<feature type="domain" description="YHYH" evidence="3">
    <location>
        <begin position="92"/>
        <end position="295"/>
    </location>
</feature>
<gene>
    <name evidence="4" type="ORF">GTQ45_15350</name>
</gene>
<sequence>MPAIAVILAIGMAATAAAQMGPRSRAHTTLQSDGTPDRLPATSQAPGTQSVTATVEGDQRIIIASGMPGHAVGRFPNSGNPHSIRVQNYRITLDATPQKAGRTTPARGYPFGIALNGVVFDPGAAEWYQGRPGPWQYEPLSGAVPLGLDANNAHVQPSGAYHYHGLPEGLMAQLGVSRDTHSPLIGWAADGFPIYALYGHLDGADPASPIIEHSSGYRLKQGRREPVEARGRFADAPTPGGYYDGTFVADYTYVEGQGTLDECNGTFTVTPDHPEGTYAYFLTRDWPVIPRCFAGTPSESFSAMRPARAGGRVDGNRDGNRPARPGGPRDGDRFGRPPQRF</sequence>
<reference evidence="4 5" key="1">
    <citation type="journal article" date="2016" name="Int. J. Syst. Evol. Microbiol.">
        <title>Pyruvatibacter mobilis gen. nov., sp. nov., a marine bacterium from the culture broth of Picochlorum sp. 122.</title>
        <authorList>
            <person name="Wang G."/>
            <person name="Tang M."/>
            <person name="Wu H."/>
            <person name="Dai S."/>
            <person name="Li T."/>
            <person name="Chen C."/>
            <person name="He H."/>
            <person name="Fan J."/>
            <person name="Xiang W."/>
            <person name="Li X."/>
        </authorList>
    </citation>
    <scope>NUCLEOTIDE SEQUENCE [LARGE SCALE GENOMIC DNA]</scope>
    <source>
        <strain evidence="4 5">GYP-11</strain>
    </source>
</reference>
<dbReference type="Pfam" id="PF14240">
    <property type="entry name" value="YHYH"/>
    <property type="match status" value="1"/>
</dbReference>
<evidence type="ECO:0000313" key="4">
    <source>
        <dbReference type="EMBL" id="NBG97113.1"/>
    </source>
</evidence>
<feature type="compositionally biased region" description="Polar residues" evidence="1">
    <location>
        <begin position="41"/>
        <end position="53"/>
    </location>
</feature>